<dbReference type="InterPro" id="IPR036249">
    <property type="entry name" value="Thioredoxin-like_sf"/>
</dbReference>
<dbReference type="SUPFAM" id="SSF52833">
    <property type="entry name" value="Thioredoxin-like"/>
    <property type="match status" value="1"/>
</dbReference>
<dbReference type="Gene3D" id="3.40.30.10">
    <property type="entry name" value="Glutaredoxin"/>
    <property type="match status" value="1"/>
</dbReference>
<keyword evidence="5" id="KW-0574">Periplasm</keyword>
<gene>
    <name evidence="8" type="ORF">QJT80_14795</name>
</gene>
<evidence type="ECO:0000256" key="3">
    <source>
        <dbReference type="ARBA" id="ARBA00023157"/>
    </source>
</evidence>
<organism evidence="8">
    <name type="scientific">Candidatus Thiocaldithrix dubininis</name>
    <dbReference type="NCBI Taxonomy" id="3080823"/>
    <lineage>
        <taxon>Bacteria</taxon>
        <taxon>Pseudomonadati</taxon>
        <taxon>Pseudomonadota</taxon>
        <taxon>Gammaproteobacteria</taxon>
        <taxon>Thiotrichales</taxon>
        <taxon>Thiotrichaceae</taxon>
        <taxon>Candidatus Thiocaldithrix</taxon>
    </lineage>
</organism>
<reference evidence="8" key="1">
    <citation type="journal article" date="2023" name="Int. J. Mol. Sci.">
        <title>Metagenomics Revealed a New Genus 'Candidatus Thiocaldithrix dubininis' gen. nov., sp. nov. and a New Species 'Candidatus Thiothrix putei' sp. nov. in the Family Thiotrichaceae, Some Members of Which Have Traits of Both Na+- and H+-Motive Energetics.</title>
        <authorList>
            <person name="Ravin N.V."/>
            <person name="Muntyan M.S."/>
            <person name="Smolyakov D.D."/>
            <person name="Rudenko T.S."/>
            <person name="Beletsky A.V."/>
            <person name="Mardanov A.V."/>
            <person name="Grabovich M.Y."/>
        </authorList>
    </citation>
    <scope>NUCLEOTIDE SEQUENCE</scope>
    <source>
        <strain evidence="8">GKL-01</strain>
    </source>
</reference>
<protein>
    <recommendedName>
        <fullName evidence="5">Thiol:disulfide interchange protein</fullName>
    </recommendedName>
</protein>
<name>A0AA95H4R9_9GAMM</name>
<dbReference type="PIRSF" id="PIRSF001488">
    <property type="entry name" value="Tdi_protein"/>
    <property type="match status" value="1"/>
</dbReference>
<evidence type="ECO:0000256" key="4">
    <source>
        <dbReference type="ARBA" id="ARBA00023284"/>
    </source>
</evidence>
<dbReference type="AlphaFoldDB" id="A0AA95H4R9"/>
<dbReference type="Pfam" id="PF01323">
    <property type="entry name" value="DSBA"/>
    <property type="match status" value="1"/>
</dbReference>
<evidence type="ECO:0000256" key="6">
    <source>
        <dbReference type="PIRSR" id="PIRSR001488-1"/>
    </source>
</evidence>
<dbReference type="GO" id="GO:0016491">
    <property type="term" value="F:oxidoreductase activity"/>
    <property type="evidence" value="ECO:0007669"/>
    <property type="project" value="InterPro"/>
</dbReference>
<keyword evidence="2" id="KW-0732">Signal</keyword>
<dbReference type="EMBL" id="CP124755">
    <property type="protein sequence ID" value="WGZ90741.1"/>
    <property type="molecule type" value="Genomic_DNA"/>
</dbReference>
<dbReference type="KEGG" id="tdu:QJT80_14795"/>
<keyword evidence="3 5" id="KW-1015">Disulfide bond</keyword>
<dbReference type="InterPro" id="IPR023205">
    <property type="entry name" value="DsbA/DsbL"/>
</dbReference>
<feature type="domain" description="DSBA-like thioredoxin" evidence="7">
    <location>
        <begin position="99"/>
        <end position="192"/>
    </location>
</feature>
<dbReference type="InterPro" id="IPR001853">
    <property type="entry name" value="DSBA-like_thioredoxin_dom"/>
</dbReference>
<dbReference type="PANTHER" id="PTHR35891">
    <property type="entry name" value="THIOL:DISULFIDE INTERCHANGE PROTEIN DSBA"/>
    <property type="match status" value="1"/>
</dbReference>
<sequence>MQKLTKQAFGFMLAAVLALSGCKPETSQAEEFKEGVYYGRINPPVPTQVGPNRVEVDELFWYGCPHCADLEPTIDKFLQTKPANVDFQRVPATISSRWRYHAVLYYVGKMLDPTGEKQLHKKTFDAIQKQRRRIDNDDALRRFFTEQGYSLDKINGALNSMEMKAAMARADEIGQKSGADSVPMIIINGKYITSPSMAGDKLLPVVNYLIKRETK</sequence>
<dbReference type="PROSITE" id="PS51257">
    <property type="entry name" value="PROKAR_LIPOPROTEIN"/>
    <property type="match status" value="1"/>
</dbReference>
<dbReference type="GO" id="GO:0042597">
    <property type="term" value="C:periplasmic space"/>
    <property type="evidence" value="ECO:0007669"/>
    <property type="project" value="UniProtKB-SubCell"/>
</dbReference>
<accession>A0AA95H4R9</accession>
<evidence type="ECO:0000256" key="2">
    <source>
        <dbReference type="ARBA" id="ARBA00022729"/>
    </source>
</evidence>
<dbReference type="CDD" id="cd03019">
    <property type="entry name" value="DsbA_DsbA"/>
    <property type="match status" value="1"/>
</dbReference>
<keyword evidence="4" id="KW-0676">Redox-active center</keyword>
<comment type="subcellular location">
    <subcellularLocation>
        <location evidence="5">Periplasm</location>
    </subcellularLocation>
</comment>
<evidence type="ECO:0000313" key="8">
    <source>
        <dbReference type="EMBL" id="WGZ90741.1"/>
    </source>
</evidence>
<evidence type="ECO:0000256" key="1">
    <source>
        <dbReference type="ARBA" id="ARBA00005791"/>
    </source>
</evidence>
<dbReference type="InterPro" id="IPR050824">
    <property type="entry name" value="Thiol_disulfide_DsbA"/>
</dbReference>
<dbReference type="Proteomes" id="UP001300672">
    <property type="component" value="Chromosome"/>
</dbReference>
<evidence type="ECO:0000259" key="7">
    <source>
        <dbReference type="Pfam" id="PF01323"/>
    </source>
</evidence>
<evidence type="ECO:0000256" key="5">
    <source>
        <dbReference type="PIRNR" id="PIRNR001488"/>
    </source>
</evidence>
<reference evidence="8" key="2">
    <citation type="submission" date="2023-04" db="EMBL/GenBank/DDBJ databases">
        <authorList>
            <person name="Beletskiy A.V."/>
            <person name="Mardanov A.V."/>
            <person name="Ravin N.V."/>
        </authorList>
    </citation>
    <scope>NUCLEOTIDE SEQUENCE</scope>
    <source>
        <strain evidence="8">GKL-01</strain>
    </source>
</reference>
<dbReference type="PANTHER" id="PTHR35891:SF2">
    <property type="entry name" value="THIOL:DISULFIDE INTERCHANGE PROTEIN DSBA"/>
    <property type="match status" value="1"/>
</dbReference>
<feature type="disulfide bond" description="Redox-active" evidence="6">
    <location>
        <begin position="64"/>
        <end position="67"/>
    </location>
</feature>
<comment type="similarity">
    <text evidence="1">Belongs to the thioredoxin family. DsbA subfamily.</text>
</comment>
<proteinExistence type="inferred from homology"/>